<dbReference type="OrthoDB" id="5177340at2"/>
<dbReference type="EMBL" id="VCKZ01000321">
    <property type="protein sequence ID" value="TMR30896.1"/>
    <property type="molecule type" value="Genomic_DNA"/>
</dbReference>
<dbReference type="Proteomes" id="UP000305238">
    <property type="component" value="Unassembled WGS sequence"/>
</dbReference>
<reference evidence="1 2" key="1">
    <citation type="submission" date="2019-05" db="EMBL/GenBank/DDBJ databases">
        <title>Draft genome sequence of Actinomadura geliboluensis A8036.</title>
        <authorList>
            <person name="Saricaoglu S."/>
            <person name="Isik K."/>
        </authorList>
    </citation>
    <scope>NUCLEOTIDE SEQUENCE [LARGE SCALE GENOMIC DNA]</scope>
    <source>
        <strain evidence="1 2">A8036</strain>
    </source>
</reference>
<evidence type="ECO:0000313" key="2">
    <source>
        <dbReference type="Proteomes" id="UP000305238"/>
    </source>
</evidence>
<gene>
    <name evidence="1" type="ORF">ETD96_32740</name>
</gene>
<name>A0A5S4GD26_9ACTN</name>
<organism evidence="1 2">
    <name type="scientific">Actinomadura geliboluensis</name>
    <dbReference type="NCBI Taxonomy" id="882440"/>
    <lineage>
        <taxon>Bacteria</taxon>
        <taxon>Bacillati</taxon>
        <taxon>Actinomycetota</taxon>
        <taxon>Actinomycetes</taxon>
        <taxon>Streptosporangiales</taxon>
        <taxon>Thermomonosporaceae</taxon>
        <taxon>Actinomadura</taxon>
    </lineage>
</organism>
<dbReference type="RefSeq" id="WP_138640355.1">
    <property type="nucleotide sequence ID" value="NZ_VCKZ01000321.1"/>
</dbReference>
<dbReference type="SUPFAM" id="SSF63829">
    <property type="entry name" value="Calcium-dependent phosphotriesterase"/>
    <property type="match status" value="1"/>
</dbReference>
<protein>
    <submittedName>
        <fullName evidence="1">Uncharacterized protein</fullName>
    </submittedName>
</protein>
<sequence length="333" mass="35889">MSAVHAETQPAALRDVPLPFLWPRAGVHSVAAVSDTEAWVAGRQGQVGDSVGNPVVRRRMGSQWKEYPLNGWSGNGGISEVVAYGGEVWAWGVQGGEKVYLARFDGRAFQPVALPADATYAYDTRLWAGPAGVWLQITVRGPSEHHFLRALYRRVGEVWQADPGASSLPEGLADFQARSATEAWAGGCRYNAAVQSQESVALRWNGTAWTTLPPLPTQYCVASVAPAADGTVWALTWDTLYRWNGQTWTAAPAGAFDGYGKKVRLDEDGNPLVVLSRAFLYGPAPLLRYAGGAWQTFTTPIEAWAHDVSVAPSGQIWVAGNTQINSPLVLTSP</sequence>
<accession>A0A5S4GD26</accession>
<keyword evidence="2" id="KW-1185">Reference proteome</keyword>
<comment type="caution">
    <text evidence="1">The sequence shown here is derived from an EMBL/GenBank/DDBJ whole genome shotgun (WGS) entry which is preliminary data.</text>
</comment>
<proteinExistence type="predicted"/>
<dbReference type="AlphaFoldDB" id="A0A5S4GD26"/>
<evidence type="ECO:0000313" key="1">
    <source>
        <dbReference type="EMBL" id="TMR30896.1"/>
    </source>
</evidence>